<dbReference type="GO" id="GO:0005769">
    <property type="term" value="C:early endosome"/>
    <property type="evidence" value="ECO:0007669"/>
    <property type="project" value="TreeGrafter"/>
</dbReference>
<dbReference type="Pfam" id="PF00790">
    <property type="entry name" value="VHS"/>
    <property type="match status" value="1"/>
</dbReference>
<organism evidence="13 14">
    <name type="scientific">Pyrocoelia pectoralis</name>
    <dbReference type="NCBI Taxonomy" id="417401"/>
    <lineage>
        <taxon>Eukaryota</taxon>
        <taxon>Metazoa</taxon>
        <taxon>Ecdysozoa</taxon>
        <taxon>Arthropoda</taxon>
        <taxon>Hexapoda</taxon>
        <taxon>Insecta</taxon>
        <taxon>Pterygota</taxon>
        <taxon>Neoptera</taxon>
        <taxon>Endopterygota</taxon>
        <taxon>Coleoptera</taxon>
        <taxon>Polyphaga</taxon>
        <taxon>Elateriformia</taxon>
        <taxon>Elateroidea</taxon>
        <taxon>Lampyridae</taxon>
        <taxon>Lampyrinae</taxon>
        <taxon>Pyrocoelia</taxon>
    </lineage>
</organism>
<dbReference type="CDD" id="cd15720">
    <property type="entry name" value="FYVE_Hrs"/>
    <property type="match status" value="1"/>
</dbReference>
<sequence length="745" mass="83331">MFRSTGFDKLLDKATSNILMEPEWNTILQICDLVRQDDVQPKQVISSIKKKLFAQNPHTALYALQVLESLVKNCGNVIHEELTLKANCEMLHELAKTTQHENVRQKLLELIQTWTFAFRKNPKHSALKDVMNLMKAEGYKFPTLRESDAMFTADSAPEWVDGEVCHRCRSAFNIMLRKHHCRNCGQVFCHQCSQKQIALPQFGIEREVRVCDACHEQVTKPSSVPKKVSIAKQDDSELPAEYLSSSLAQQSQLPTRKTEEELREEEELQLALALSQSEAEAKEKFRPSISQPVVTTKVEVRQTERTPSPADGQVLSPELARYLNRSYWENRQSDVPETNRPTSPSAPATAPVQITETKYHENGLTNGELHDFINTLKSQVEIFINRMKSNSSRGRSIANDSSVQTLFLNITAMHSQLLRYIQQHDDSRLYYERLQDKLTQVKDARAALDALREEHKDKLRRQAEEAERQRQLQMAHKLDIMRKKKQEYLQYQRQLALQRVQEQEREMQMRQEQQKQQYLIGSGYSTYKGSPVHSQYGPPTGYRTYPYDMPMMIPGSIGPQGVPMGHPSMQAPAMVAGMPPGLSTQTGLPVQGPPPGVQTQGPPPNLQTQGPLPGLTPQGPPSALPTQGPPTGLTSQGPAQSLPPGLPQQSHLPSGISQHNIAPQITSQPPTLPSQQNISTQPGLPIQQGMPSAHPALNARALPQHATPVVLPQHFQQPGAPPASPQVSQSQHNGDAQTAELISFD</sequence>
<dbReference type="SMART" id="SM00064">
    <property type="entry name" value="FYVE"/>
    <property type="match status" value="1"/>
</dbReference>
<dbReference type="InterPro" id="IPR002014">
    <property type="entry name" value="VHS_dom"/>
</dbReference>
<feature type="compositionally biased region" description="Polar residues" evidence="10">
    <location>
        <begin position="647"/>
        <end position="682"/>
    </location>
</feature>
<dbReference type="AlphaFoldDB" id="A0AAN7VCF1"/>
<dbReference type="EMBL" id="JAVRBK010000007">
    <property type="protein sequence ID" value="KAK5641324.1"/>
    <property type="molecule type" value="Genomic_DNA"/>
</dbReference>
<evidence type="ECO:0000256" key="4">
    <source>
        <dbReference type="ARBA" id="ARBA00022723"/>
    </source>
</evidence>
<dbReference type="SMART" id="SM00288">
    <property type="entry name" value="VHS"/>
    <property type="match status" value="1"/>
</dbReference>
<evidence type="ECO:0000313" key="13">
    <source>
        <dbReference type="EMBL" id="KAK5641324.1"/>
    </source>
</evidence>
<dbReference type="SUPFAM" id="SSF48464">
    <property type="entry name" value="ENTH/VHS domain"/>
    <property type="match status" value="1"/>
</dbReference>
<evidence type="ECO:0000256" key="6">
    <source>
        <dbReference type="ARBA" id="ARBA00022833"/>
    </source>
</evidence>
<name>A0AAN7VCF1_9COLE</name>
<evidence type="ECO:0000256" key="1">
    <source>
        <dbReference type="ARBA" id="ARBA00015450"/>
    </source>
</evidence>
<evidence type="ECO:0000256" key="9">
    <source>
        <dbReference type="SAM" id="Coils"/>
    </source>
</evidence>
<dbReference type="Gene3D" id="3.30.40.10">
    <property type="entry name" value="Zinc/RING finger domain, C3HC4 (zinc finger)"/>
    <property type="match status" value="1"/>
</dbReference>
<dbReference type="InterPro" id="IPR017455">
    <property type="entry name" value="Znf_FYVE-rel"/>
</dbReference>
<dbReference type="InterPro" id="IPR011011">
    <property type="entry name" value="Znf_FYVE_PHD"/>
</dbReference>
<dbReference type="PANTHER" id="PTHR46275:SF1">
    <property type="entry name" value="HEPATOCYTE GROWTH FACTOR-REGULATED TYROSINE KINASE SUBSTRATE"/>
    <property type="match status" value="1"/>
</dbReference>
<evidence type="ECO:0000256" key="2">
    <source>
        <dbReference type="ARBA" id="ARBA00022490"/>
    </source>
</evidence>
<dbReference type="PROSITE" id="PS50330">
    <property type="entry name" value="UIM"/>
    <property type="match status" value="1"/>
</dbReference>
<dbReference type="CDD" id="cd03569">
    <property type="entry name" value="VHS_Hrs"/>
    <property type="match status" value="1"/>
</dbReference>
<dbReference type="InterPro" id="IPR000306">
    <property type="entry name" value="Znf_FYVE"/>
</dbReference>
<gene>
    <name evidence="13" type="ORF">RI129_009871</name>
</gene>
<evidence type="ECO:0000259" key="11">
    <source>
        <dbReference type="PROSITE" id="PS50178"/>
    </source>
</evidence>
<dbReference type="InterPro" id="IPR003903">
    <property type="entry name" value="UIM_dom"/>
</dbReference>
<accession>A0AAN7VCF1</accession>
<dbReference type="Gene3D" id="1.20.5.1940">
    <property type="match status" value="1"/>
</dbReference>
<evidence type="ECO:0000256" key="7">
    <source>
        <dbReference type="PIRNR" id="PIRNR036956"/>
    </source>
</evidence>
<dbReference type="Pfam" id="PF01363">
    <property type="entry name" value="FYVE"/>
    <property type="match status" value="1"/>
</dbReference>
<dbReference type="Gene3D" id="1.25.40.90">
    <property type="match status" value="1"/>
</dbReference>
<dbReference type="InterPro" id="IPR008942">
    <property type="entry name" value="ENTH_VHS"/>
</dbReference>
<reference evidence="13 14" key="1">
    <citation type="journal article" date="2024" name="Insects">
        <title>An Improved Chromosome-Level Genome Assembly of the Firefly Pyrocoelia pectoralis.</title>
        <authorList>
            <person name="Fu X."/>
            <person name="Meyer-Rochow V.B."/>
            <person name="Ballantyne L."/>
            <person name="Zhu X."/>
        </authorList>
    </citation>
    <scope>NUCLEOTIDE SEQUENCE [LARGE SCALE GENOMIC DNA]</scope>
    <source>
        <strain evidence="13">XCY_ONT2</strain>
    </source>
</reference>
<feature type="compositionally biased region" description="Polar residues" evidence="10">
    <location>
        <begin position="725"/>
        <end position="736"/>
    </location>
</feature>
<feature type="coiled-coil region" evidence="9">
    <location>
        <begin position="431"/>
        <end position="517"/>
    </location>
</feature>
<protein>
    <recommendedName>
        <fullName evidence="1 7">Hepatocyte growth factor-regulated tyrosine kinase substrate</fullName>
    </recommendedName>
</protein>
<dbReference type="GO" id="GO:0005938">
    <property type="term" value="C:cell cortex"/>
    <property type="evidence" value="ECO:0007669"/>
    <property type="project" value="UniProtKB-SubCell"/>
</dbReference>
<dbReference type="FunFam" id="3.30.40.10:FF:000105">
    <property type="entry name" value="WD repeat and FYVE domain-containing protein 2"/>
    <property type="match status" value="1"/>
</dbReference>
<evidence type="ECO:0000256" key="3">
    <source>
        <dbReference type="ARBA" id="ARBA00022553"/>
    </source>
</evidence>
<feature type="compositionally biased region" description="Low complexity" evidence="10">
    <location>
        <begin position="606"/>
        <end position="617"/>
    </location>
</feature>
<dbReference type="GO" id="GO:0043130">
    <property type="term" value="F:ubiquitin binding"/>
    <property type="evidence" value="ECO:0007669"/>
    <property type="project" value="InterPro"/>
</dbReference>
<comment type="function">
    <text evidence="7">Essential role in endosome membrane invagination and formation of multivesicular bodies, MVBs. Required during gastrulation and appears to regulate early embryonic signaling pathways. Inhibits tyrosine kinase receptor signaling by promoting degradation of the tyrosine-phosphorylated, active receptor, potentially by sorting activated receptors into MVBs. The MVBs are then trafficked to the lysosome where their contents are degraded.</text>
</comment>
<keyword evidence="6" id="KW-0862">Zinc</keyword>
<dbReference type="GO" id="GO:0031623">
    <property type="term" value="P:receptor internalization"/>
    <property type="evidence" value="ECO:0007669"/>
    <property type="project" value="TreeGrafter"/>
</dbReference>
<evidence type="ECO:0000256" key="8">
    <source>
        <dbReference type="PROSITE-ProRule" id="PRU00091"/>
    </source>
</evidence>
<evidence type="ECO:0000259" key="12">
    <source>
        <dbReference type="PROSITE" id="PS50179"/>
    </source>
</evidence>
<dbReference type="Proteomes" id="UP001329430">
    <property type="component" value="Chromosome 7"/>
</dbReference>
<dbReference type="Pfam" id="PF12210">
    <property type="entry name" value="Hrs_helical"/>
    <property type="match status" value="1"/>
</dbReference>
<keyword evidence="5 8" id="KW-0863">Zinc-finger</keyword>
<dbReference type="PROSITE" id="PS50179">
    <property type="entry name" value="VHS"/>
    <property type="match status" value="1"/>
</dbReference>
<dbReference type="InterPro" id="IPR024641">
    <property type="entry name" value="HRS_helical"/>
</dbReference>
<feature type="domain" description="FYVE-type" evidence="11">
    <location>
        <begin position="159"/>
        <end position="219"/>
    </location>
</feature>
<dbReference type="InterPro" id="IPR013083">
    <property type="entry name" value="Znf_RING/FYVE/PHD"/>
</dbReference>
<dbReference type="GO" id="GO:0008270">
    <property type="term" value="F:zinc ion binding"/>
    <property type="evidence" value="ECO:0007669"/>
    <property type="project" value="UniProtKB-KW"/>
</dbReference>
<dbReference type="GO" id="GO:0032456">
    <property type="term" value="P:endocytic recycling"/>
    <property type="evidence" value="ECO:0007669"/>
    <property type="project" value="TreeGrafter"/>
</dbReference>
<feature type="domain" description="VHS" evidence="12">
    <location>
        <begin position="14"/>
        <end position="142"/>
    </location>
</feature>
<dbReference type="GO" id="GO:0048471">
    <property type="term" value="C:perinuclear region of cytoplasm"/>
    <property type="evidence" value="ECO:0007669"/>
    <property type="project" value="UniProtKB-SubCell"/>
</dbReference>
<dbReference type="PIRSF" id="PIRSF036956">
    <property type="entry name" value="Hrs_Vps27"/>
    <property type="match status" value="1"/>
</dbReference>
<keyword evidence="9" id="KW-0175">Coiled coil</keyword>
<evidence type="ECO:0000256" key="10">
    <source>
        <dbReference type="SAM" id="MobiDB-lite"/>
    </source>
</evidence>
<dbReference type="InterPro" id="IPR017073">
    <property type="entry name" value="HGS/VPS27"/>
</dbReference>
<keyword evidence="4" id="KW-0479">Metal-binding</keyword>
<dbReference type="PROSITE" id="PS50178">
    <property type="entry name" value="ZF_FYVE"/>
    <property type="match status" value="1"/>
</dbReference>
<evidence type="ECO:0000313" key="14">
    <source>
        <dbReference type="Proteomes" id="UP001329430"/>
    </source>
</evidence>
<proteinExistence type="predicted"/>
<dbReference type="CDD" id="cd21387">
    <property type="entry name" value="GAT_Hrs"/>
    <property type="match status" value="1"/>
</dbReference>
<dbReference type="GO" id="GO:0035091">
    <property type="term" value="F:phosphatidylinositol binding"/>
    <property type="evidence" value="ECO:0007669"/>
    <property type="project" value="InterPro"/>
</dbReference>
<dbReference type="PANTHER" id="PTHR46275">
    <property type="entry name" value="HEPATOCYTE GROWTH FACTOR-REGULATED TYROSINE KINASE SUBSTRATE"/>
    <property type="match status" value="1"/>
</dbReference>
<comment type="caution">
    <text evidence="13">The sequence shown here is derived from an EMBL/GenBank/DDBJ whole genome shotgun (WGS) entry which is preliminary data.</text>
</comment>
<feature type="compositionally biased region" description="Pro residues" evidence="10">
    <location>
        <begin position="591"/>
        <end position="605"/>
    </location>
</feature>
<comment type="subcellular location">
    <subcellularLocation>
        <location evidence="7">Cytoplasm</location>
        <location evidence="7">Cell cortex</location>
    </subcellularLocation>
    <subcellularLocation>
        <location evidence="7">Cytoplasm</location>
        <location evidence="7">Perinuclear region</location>
    </subcellularLocation>
</comment>
<feature type="region of interest" description="Disordered" evidence="10">
    <location>
        <begin position="561"/>
        <end position="745"/>
    </location>
</feature>
<keyword evidence="14" id="KW-1185">Reference proteome</keyword>
<keyword evidence="3" id="KW-0597">Phosphoprotein</keyword>
<keyword evidence="2" id="KW-0963">Cytoplasm</keyword>
<dbReference type="SUPFAM" id="SSF57903">
    <property type="entry name" value="FYVE/PHD zinc finger"/>
    <property type="match status" value="1"/>
</dbReference>
<evidence type="ECO:0000256" key="5">
    <source>
        <dbReference type="ARBA" id="ARBA00022771"/>
    </source>
</evidence>